<accession>A0ABP6SEK1</accession>
<evidence type="ECO:0000313" key="1">
    <source>
        <dbReference type="EMBL" id="GAA3374883.1"/>
    </source>
</evidence>
<dbReference type="EMBL" id="BAAAYL010000001">
    <property type="protein sequence ID" value="GAA3374883.1"/>
    <property type="molecule type" value="Genomic_DNA"/>
</dbReference>
<evidence type="ECO:0000313" key="2">
    <source>
        <dbReference type="Proteomes" id="UP001499990"/>
    </source>
</evidence>
<keyword evidence="2" id="KW-1185">Reference proteome</keyword>
<proteinExistence type="predicted"/>
<organism evidence="1 2">
    <name type="scientific">Streptomyces sannanensis</name>
    <dbReference type="NCBI Taxonomy" id="285536"/>
    <lineage>
        <taxon>Bacteria</taxon>
        <taxon>Bacillati</taxon>
        <taxon>Actinomycetota</taxon>
        <taxon>Actinomycetes</taxon>
        <taxon>Kitasatosporales</taxon>
        <taxon>Streptomycetaceae</taxon>
        <taxon>Streptomyces</taxon>
    </lineage>
</organism>
<dbReference type="RefSeq" id="WP_345039615.1">
    <property type="nucleotide sequence ID" value="NZ_BAAAYL010000001.1"/>
</dbReference>
<comment type="caution">
    <text evidence="1">The sequence shown here is derived from an EMBL/GenBank/DDBJ whole genome shotgun (WGS) entry which is preliminary data.</text>
</comment>
<dbReference type="Pfam" id="PF04250">
    <property type="entry name" value="DUF429"/>
    <property type="match status" value="1"/>
</dbReference>
<sequence>MRTLGIDLAASPKTTAAAVVDWADDGTARVTPPRLRCGDDELLALITGLADDDRVGVDCPFGWPVAFVEAVAAHTEGRPWPGRGTDSATHRATMRFRRTDLVVREATGRYPLTVAFDRLGAAAARWAHLADGLAALGRPVERAGTGQVTEVYPAAARRRWGLGPERSMTELCAAAPWLRCGAAERAAYDTSEHAFDALIAALVARAVALGLTAGPATEADARAAAVEGWVHLPDEGSLAALRHPLP</sequence>
<protein>
    <submittedName>
        <fullName evidence="1">DUF429 domain-containing protein</fullName>
    </submittedName>
</protein>
<reference evidence="2" key="1">
    <citation type="journal article" date="2019" name="Int. J. Syst. Evol. Microbiol.">
        <title>The Global Catalogue of Microorganisms (GCM) 10K type strain sequencing project: providing services to taxonomists for standard genome sequencing and annotation.</title>
        <authorList>
            <consortium name="The Broad Institute Genomics Platform"/>
            <consortium name="The Broad Institute Genome Sequencing Center for Infectious Disease"/>
            <person name="Wu L."/>
            <person name="Ma J."/>
        </authorList>
    </citation>
    <scope>NUCLEOTIDE SEQUENCE [LARGE SCALE GENOMIC DNA]</scope>
    <source>
        <strain evidence="2">JCM 9651</strain>
    </source>
</reference>
<dbReference type="InterPro" id="IPR007362">
    <property type="entry name" value="DUF429"/>
</dbReference>
<gene>
    <name evidence="1" type="ORF">GCM10020367_40480</name>
</gene>
<name>A0ABP6SEK1_9ACTN</name>
<dbReference type="Proteomes" id="UP001499990">
    <property type="component" value="Unassembled WGS sequence"/>
</dbReference>